<gene>
    <name evidence="2" type="ORF">OMP44_10915</name>
</gene>
<keyword evidence="3" id="KW-1185">Reference proteome</keyword>
<evidence type="ECO:0000259" key="1">
    <source>
        <dbReference type="Pfam" id="PF26078"/>
    </source>
</evidence>
<dbReference type="InterPro" id="IPR058531">
    <property type="entry name" value="Baseplate_J_M"/>
</dbReference>
<evidence type="ECO:0000313" key="3">
    <source>
        <dbReference type="Proteomes" id="UP001157461"/>
    </source>
</evidence>
<organism evidence="2 3">
    <name type="scientific">Pseudomonas flavocrustae</name>
    <dbReference type="NCBI Taxonomy" id="2991719"/>
    <lineage>
        <taxon>Bacteria</taxon>
        <taxon>Pseudomonadati</taxon>
        <taxon>Pseudomonadota</taxon>
        <taxon>Gammaproteobacteria</taxon>
        <taxon>Pseudomonadales</taxon>
        <taxon>Pseudomonadaceae</taxon>
        <taxon>Pseudomonas</taxon>
    </lineage>
</organism>
<dbReference type="Pfam" id="PF26078">
    <property type="entry name" value="Baseplate_J_M"/>
    <property type="match status" value="1"/>
</dbReference>
<dbReference type="PIRSF" id="PIRSF020481">
    <property type="entry name" value="BAP"/>
    <property type="match status" value="1"/>
</dbReference>
<reference evidence="2 3" key="1">
    <citation type="submission" date="2022-10" db="EMBL/GenBank/DDBJ databases">
        <title>A novel Pseudomonas species, isolated from Passiflora incarnata leaves.</title>
        <authorList>
            <person name="Cueva-Yesquen L.G."/>
            <person name="Fantinatti-Garboggini F."/>
        </authorList>
    </citation>
    <scope>NUCLEOTIDE SEQUENCE [LARGE SCALE GENOMIC DNA]</scope>
    <source>
        <strain evidence="2 3">CBMAI 2609</strain>
    </source>
</reference>
<name>A0ABT6IGL7_9PSED</name>
<dbReference type="PANTHER" id="PTHR35862">
    <property type="entry name" value="FELS-2 PROPHAGE PROTEIN"/>
    <property type="match status" value="1"/>
</dbReference>
<comment type="caution">
    <text evidence="2">The sequence shown here is derived from an EMBL/GenBank/DDBJ whole genome shotgun (WGS) entry which is preliminary data.</text>
</comment>
<dbReference type="InterPro" id="IPR052726">
    <property type="entry name" value="Phage_Baseplate_Hub"/>
</dbReference>
<protein>
    <submittedName>
        <fullName evidence="2">Baseplate J/gp47 family protein</fullName>
    </submittedName>
</protein>
<feature type="domain" description="Baseplate J-like central" evidence="1">
    <location>
        <begin position="140"/>
        <end position="211"/>
    </location>
</feature>
<dbReference type="EMBL" id="JAPDIQ010000004">
    <property type="protein sequence ID" value="MDH4763408.1"/>
    <property type="molecule type" value="Genomic_DNA"/>
</dbReference>
<accession>A0ABT6IGL7</accession>
<dbReference type="PANTHER" id="PTHR35862:SF1">
    <property type="entry name" value="FELS-2 PROPHAGE PROTEIN"/>
    <property type="match status" value="1"/>
</dbReference>
<dbReference type="RefSeq" id="WP_280307943.1">
    <property type="nucleotide sequence ID" value="NZ_JAPDIQ010000004.1"/>
</dbReference>
<dbReference type="InterPro" id="IPR014507">
    <property type="entry name" value="Baseplate_assembly_J_pred"/>
</dbReference>
<evidence type="ECO:0000313" key="2">
    <source>
        <dbReference type="EMBL" id="MDH4763408.1"/>
    </source>
</evidence>
<dbReference type="Proteomes" id="UP001157461">
    <property type="component" value="Unassembled WGS sequence"/>
</dbReference>
<proteinExistence type="predicted"/>
<sequence>MTTFTPIDLSQLPDPAVIEALDFETLLAARKAKMVSLWPVAEQAAIAARLELESEPLTKLLQENVYRELLLRQRVNEAALATMLAKAKDADLEQIAAGVNLTRLVVIPANPSAVPPTTAVMETDDALRERVQMAWEGLSVAGPRNAYILHARNASGLVADASATSPSPAAVTVTVQALTGDGTASAELLATVSKALNDEDVRPVGDRLTVQSAQILRYQVTAILHLANTGAEAEVILATAKKNLATYVNQRRRLGVRIPRSGIDAALHVAGVAWVELIGWQDVTPTEAQAGYCTATSVTVGS</sequence>